<protein>
    <submittedName>
        <fullName evidence="2">Mediator of RNA polymerase II transcription subunit 22</fullName>
    </submittedName>
</protein>
<dbReference type="WBParaSite" id="JU765_v2.g7213.t1">
    <property type="protein sequence ID" value="JU765_v2.g7213.t1"/>
    <property type="gene ID" value="JU765_v2.g7213"/>
</dbReference>
<evidence type="ECO:0000313" key="2">
    <source>
        <dbReference type="WBParaSite" id="JU765_v2.g7213.t1"/>
    </source>
</evidence>
<proteinExistence type="predicted"/>
<reference evidence="2" key="1">
    <citation type="submission" date="2022-11" db="UniProtKB">
        <authorList>
            <consortium name="WormBaseParasite"/>
        </authorList>
    </citation>
    <scope>IDENTIFICATION</scope>
</reference>
<organism evidence="1 2">
    <name type="scientific">Panagrolaimus sp. JU765</name>
    <dbReference type="NCBI Taxonomy" id="591449"/>
    <lineage>
        <taxon>Eukaryota</taxon>
        <taxon>Metazoa</taxon>
        <taxon>Ecdysozoa</taxon>
        <taxon>Nematoda</taxon>
        <taxon>Chromadorea</taxon>
        <taxon>Rhabditida</taxon>
        <taxon>Tylenchina</taxon>
        <taxon>Panagrolaimomorpha</taxon>
        <taxon>Panagrolaimoidea</taxon>
        <taxon>Panagrolaimidae</taxon>
        <taxon>Panagrolaimus</taxon>
    </lineage>
</organism>
<accession>A0AC34RIB7</accession>
<sequence>MNRPSHAGRTHQAANTKMTSKAQQISDYRRRLKDAMKSATENIVNLMNAIKINQNDETYKTPASVRPAQYNTVRYEVITRCMLIVKALEELQTLNNDVKSYMILRDFKSVNDAVLADENNWHNEMVRGKFENEEVRLVAYSIADSIDEEIAEHFYDDA</sequence>
<evidence type="ECO:0000313" key="1">
    <source>
        <dbReference type="Proteomes" id="UP000887576"/>
    </source>
</evidence>
<dbReference type="Proteomes" id="UP000887576">
    <property type="component" value="Unplaced"/>
</dbReference>
<name>A0AC34RIB7_9BILA</name>